<evidence type="ECO:0000313" key="2">
    <source>
        <dbReference type="EMBL" id="TFY82862.1"/>
    </source>
</evidence>
<keyword evidence="3" id="KW-1185">Reference proteome</keyword>
<name>A0A4Z0A735_9AGAM</name>
<feature type="transmembrane region" description="Helical" evidence="1">
    <location>
        <begin position="12"/>
        <end position="36"/>
    </location>
</feature>
<comment type="caution">
    <text evidence="2">The sequence shown here is derived from an EMBL/GenBank/DDBJ whole genome shotgun (WGS) entry which is preliminary data.</text>
</comment>
<accession>A0A4Z0A735</accession>
<dbReference type="EMBL" id="SFCI01000072">
    <property type="protein sequence ID" value="TFY82862.1"/>
    <property type="molecule type" value="Genomic_DNA"/>
</dbReference>
<feature type="transmembrane region" description="Helical" evidence="1">
    <location>
        <begin position="48"/>
        <end position="72"/>
    </location>
</feature>
<dbReference type="Proteomes" id="UP000298061">
    <property type="component" value="Unassembled WGS sequence"/>
</dbReference>
<keyword evidence="1" id="KW-0812">Transmembrane</keyword>
<evidence type="ECO:0000256" key="1">
    <source>
        <dbReference type="SAM" id="Phobius"/>
    </source>
</evidence>
<evidence type="ECO:0008006" key="4">
    <source>
        <dbReference type="Google" id="ProtNLM"/>
    </source>
</evidence>
<dbReference type="AlphaFoldDB" id="A0A4Z0A735"/>
<dbReference type="STRING" id="135208.A0A4Z0A735"/>
<proteinExistence type="predicted"/>
<reference evidence="2 3" key="1">
    <citation type="submission" date="2019-02" db="EMBL/GenBank/DDBJ databases">
        <title>Genome sequencing of the rare red list fungi Hericium alpestre (H. flagellum).</title>
        <authorList>
            <person name="Buettner E."/>
            <person name="Kellner H."/>
        </authorList>
    </citation>
    <scope>NUCLEOTIDE SEQUENCE [LARGE SCALE GENOMIC DNA]</scope>
    <source>
        <strain evidence="2 3">DSM 108284</strain>
    </source>
</reference>
<feature type="transmembrane region" description="Helical" evidence="1">
    <location>
        <begin position="124"/>
        <end position="144"/>
    </location>
</feature>
<feature type="transmembrane region" description="Helical" evidence="1">
    <location>
        <begin position="164"/>
        <end position="188"/>
    </location>
</feature>
<evidence type="ECO:0000313" key="3">
    <source>
        <dbReference type="Proteomes" id="UP000298061"/>
    </source>
</evidence>
<keyword evidence="1" id="KW-1133">Transmembrane helix</keyword>
<feature type="transmembrane region" description="Helical" evidence="1">
    <location>
        <begin position="200"/>
        <end position="225"/>
    </location>
</feature>
<protein>
    <recommendedName>
        <fullName evidence="4">G-protein coupled receptors family 1 profile domain-containing protein</fullName>
    </recommendedName>
</protein>
<keyword evidence="1" id="KW-0472">Membrane</keyword>
<gene>
    <name evidence="2" type="ORF">EWM64_g1144</name>
</gene>
<dbReference type="OrthoDB" id="2756618at2759"/>
<organism evidence="2 3">
    <name type="scientific">Hericium alpestre</name>
    <dbReference type="NCBI Taxonomy" id="135208"/>
    <lineage>
        <taxon>Eukaryota</taxon>
        <taxon>Fungi</taxon>
        <taxon>Dikarya</taxon>
        <taxon>Basidiomycota</taxon>
        <taxon>Agaricomycotina</taxon>
        <taxon>Agaricomycetes</taxon>
        <taxon>Russulales</taxon>
        <taxon>Hericiaceae</taxon>
        <taxon>Hericium</taxon>
    </lineage>
</organism>
<sequence>MQNIPLDKAELLAIFLETLVYGMFLSLYIMLLLVLLRLGPAGRAKRRTMLPVGTILFVLATAHLVIDFVRILDGFVYEPGGPMVYFSNIAHPLFTAKTVLYVTQTLIGDGVMIWRCYMVYNKKLWVIAVPGIVLLVNACAGYLVCYELSHATHGTTVFQTAASWIATFFSLTMAINVSCTAVIALRIYMSGSLSGSIHSLMPALIAIVESGALYSSGVMGLLIAYCRNSNGQYPALDVVQRSRSTSMLARRVWTRLRFR</sequence>